<evidence type="ECO:0000313" key="1">
    <source>
        <dbReference type="EMBL" id="CAD8120604.1"/>
    </source>
</evidence>
<proteinExistence type="predicted"/>
<dbReference type="Proteomes" id="UP000692954">
    <property type="component" value="Unassembled WGS sequence"/>
</dbReference>
<dbReference type="AlphaFoldDB" id="A0A8S1QZT4"/>
<protein>
    <submittedName>
        <fullName evidence="1">Uncharacterized protein</fullName>
    </submittedName>
</protein>
<name>A0A8S1QZT4_9CILI</name>
<organism evidence="1 2">
    <name type="scientific">Paramecium sonneborni</name>
    <dbReference type="NCBI Taxonomy" id="65129"/>
    <lineage>
        <taxon>Eukaryota</taxon>
        <taxon>Sar</taxon>
        <taxon>Alveolata</taxon>
        <taxon>Ciliophora</taxon>
        <taxon>Intramacronucleata</taxon>
        <taxon>Oligohymenophorea</taxon>
        <taxon>Peniculida</taxon>
        <taxon>Parameciidae</taxon>
        <taxon>Paramecium</taxon>
    </lineage>
</organism>
<keyword evidence="2" id="KW-1185">Reference proteome</keyword>
<evidence type="ECO:0000313" key="2">
    <source>
        <dbReference type="Proteomes" id="UP000692954"/>
    </source>
</evidence>
<dbReference type="EMBL" id="CAJJDN010000127">
    <property type="protein sequence ID" value="CAD8120604.1"/>
    <property type="molecule type" value="Genomic_DNA"/>
</dbReference>
<reference evidence="1" key="1">
    <citation type="submission" date="2021-01" db="EMBL/GenBank/DDBJ databases">
        <authorList>
            <consortium name="Genoscope - CEA"/>
            <person name="William W."/>
        </authorList>
    </citation>
    <scope>NUCLEOTIDE SEQUENCE</scope>
</reference>
<gene>
    <name evidence="1" type="ORF">PSON_ATCC_30995.1.T1270062</name>
</gene>
<comment type="caution">
    <text evidence="1">The sequence shown here is derived from an EMBL/GenBank/DDBJ whole genome shotgun (WGS) entry which is preliminary data.</text>
</comment>
<sequence length="94" mass="10710">MNPITQITIMDTIIKVIINGENAIIIVLLQQLALFLTRLQTHFDTYINQCKAMYIPNTIMNPQAKNATMKTTAKQNSKINIILNDNYQITLAKM</sequence>
<accession>A0A8S1QZT4</accession>